<dbReference type="EMBL" id="QKWP01000018">
    <property type="protein sequence ID" value="RIB30234.1"/>
    <property type="molecule type" value="Genomic_DNA"/>
</dbReference>
<comment type="caution">
    <text evidence="2">The sequence shown here is derived from an EMBL/GenBank/DDBJ whole genome shotgun (WGS) entry which is preliminary data.</text>
</comment>
<evidence type="ECO:0000256" key="1">
    <source>
        <dbReference type="SAM" id="MobiDB-lite"/>
    </source>
</evidence>
<name>A0A397W6A9_9GLOM</name>
<accession>A0A397W6A9</accession>
<protein>
    <submittedName>
        <fullName evidence="2">Uncharacterized protein</fullName>
    </submittedName>
</protein>
<evidence type="ECO:0000313" key="2">
    <source>
        <dbReference type="EMBL" id="RIB30234.1"/>
    </source>
</evidence>
<sequence length="97" mass="10332">MQQKKKFLPSGKGESTEDEEDKGKHVRRTKSPINILDAETSQATSEATHEATPEATQEELPEGSSTTSAGYLAIHDEPQEGSSTNIASAGHLATHDA</sequence>
<reference evidence="2 3" key="1">
    <citation type="submission" date="2018-06" db="EMBL/GenBank/DDBJ databases">
        <title>Comparative genomics reveals the genomic features of Rhizophagus irregularis, R. cerebriforme, R. diaphanum and Gigaspora rosea, and their symbiotic lifestyle signature.</title>
        <authorList>
            <person name="Morin E."/>
            <person name="San Clemente H."/>
            <person name="Chen E.C.H."/>
            <person name="De La Providencia I."/>
            <person name="Hainaut M."/>
            <person name="Kuo A."/>
            <person name="Kohler A."/>
            <person name="Murat C."/>
            <person name="Tang N."/>
            <person name="Roy S."/>
            <person name="Loubradou J."/>
            <person name="Henrissat B."/>
            <person name="Grigoriev I.V."/>
            <person name="Corradi N."/>
            <person name="Roux C."/>
            <person name="Martin F.M."/>
        </authorList>
    </citation>
    <scope>NUCLEOTIDE SEQUENCE [LARGE SCALE GENOMIC DNA]</scope>
    <source>
        <strain evidence="2 3">DAOM 194757</strain>
    </source>
</reference>
<organism evidence="2 3">
    <name type="scientific">Gigaspora rosea</name>
    <dbReference type="NCBI Taxonomy" id="44941"/>
    <lineage>
        <taxon>Eukaryota</taxon>
        <taxon>Fungi</taxon>
        <taxon>Fungi incertae sedis</taxon>
        <taxon>Mucoromycota</taxon>
        <taxon>Glomeromycotina</taxon>
        <taxon>Glomeromycetes</taxon>
        <taxon>Diversisporales</taxon>
        <taxon>Gigasporaceae</taxon>
        <taxon>Gigaspora</taxon>
    </lineage>
</organism>
<feature type="region of interest" description="Disordered" evidence="1">
    <location>
        <begin position="1"/>
        <end position="97"/>
    </location>
</feature>
<keyword evidence="3" id="KW-1185">Reference proteome</keyword>
<dbReference type="AlphaFoldDB" id="A0A397W6A9"/>
<gene>
    <name evidence="2" type="ORF">C2G38_2153308</name>
</gene>
<dbReference type="Proteomes" id="UP000266673">
    <property type="component" value="Unassembled WGS sequence"/>
</dbReference>
<evidence type="ECO:0000313" key="3">
    <source>
        <dbReference type="Proteomes" id="UP000266673"/>
    </source>
</evidence>
<proteinExistence type="predicted"/>